<name>A0A811LRX5_9BILA</name>
<protein>
    <recommendedName>
        <fullName evidence="5">SHSP domain-containing protein</fullName>
    </recommendedName>
</protein>
<dbReference type="InterPro" id="IPR002068">
    <property type="entry name" value="A-crystallin/Hsp20_dom"/>
</dbReference>
<evidence type="ECO:0000256" key="3">
    <source>
        <dbReference type="SAM" id="MobiDB-lite"/>
    </source>
</evidence>
<dbReference type="Proteomes" id="UP000783686">
    <property type="component" value="Unassembled WGS sequence"/>
</dbReference>
<proteinExistence type="inferred from homology"/>
<dbReference type="EMBL" id="CAJFDH010000006">
    <property type="protein sequence ID" value="CAD5231185.1"/>
    <property type="molecule type" value="Genomic_DNA"/>
</dbReference>
<accession>A0A811LRX5</accession>
<evidence type="ECO:0000259" key="5">
    <source>
        <dbReference type="PROSITE" id="PS01031"/>
    </source>
</evidence>
<keyword evidence="4" id="KW-0472">Membrane</keyword>
<feature type="domain" description="SHSP" evidence="5">
    <location>
        <begin position="405"/>
        <end position="514"/>
    </location>
</feature>
<dbReference type="Gene3D" id="2.60.40.790">
    <property type="match status" value="1"/>
</dbReference>
<feature type="region of interest" description="Disordered" evidence="3">
    <location>
        <begin position="516"/>
        <end position="628"/>
    </location>
</feature>
<reference evidence="6" key="1">
    <citation type="submission" date="2020-09" db="EMBL/GenBank/DDBJ databases">
        <authorList>
            <person name="Kikuchi T."/>
        </authorList>
    </citation>
    <scope>NUCLEOTIDE SEQUENCE</scope>
    <source>
        <strain evidence="6">SH1</strain>
    </source>
</reference>
<gene>
    <name evidence="6" type="ORF">BOKJ2_LOCUS14515</name>
</gene>
<feature type="compositionally biased region" description="Basic and acidic residues" evidence="3">
    <location>
        <begin position="537"/>
        <end position="554"/>
    </location>
</feature>
<feature type="region of interest" description="Disordered" evidence="3">
    <location>
        <begin position="166"/>
        <end position="206"/>
    </location>
</feature>
<evidence type="ECO:0000256" key="2">
    <source>
        <dbReference type="RuleBase" id="RU003616"/>
    </source>
</evidence>
<dbReference type="Pfam" id="PF10318">
    <property type="entry name" value="7TM_GPCR_Srh"/>
    <property type="match status" value="1"/>
</dbReference>
<dbReference type="Pfam" id="PF00011">
    <property type="entry name" value="HSP20"/>
    <property type="match status" value="1"/>
</dbReference>
<keyword evidence="4" id="KW-1133">Transmembrane helix</keyword>
<evidence type="ECO:0000313" key="6">
    <source>
        <dbReference type="EMBL" id="CAD5231185.1"/>
    </source>
</evidence>
<dbReference type="SUPFAM" id="SSF49764">
    <property type="entry name" value="HSP20-like chaperones"/>
    <property type="match status" value="1"/>
</dbReference>
<dbReference type="AlphaFoldDB" id="A0A811LRX5"/>
<dbReference type="InterPro" id="IPR019422">
    <property type="entry name" value="7TM_GPCR_serpentine_rcpt_Srh"/>
</dbReference>
<dbReference type="PROSITE" id="PS01031">
    <property type="entry name" value="SHSP"/>
    <property type="match status" value="1"/>
</dbReference>
<feature type="transmembrane region" description="Helical" evidence="4">
    <location>
        <begin position="90"/>
        <end position="114"/>
    </location>
</feature>
<comment type="caution">
    <text evidence="6">The sequence shown here is derived from an EMBL/GenBank/DDBJ whole genome shotgun (WGS) entry which is preliminary data.</text>
</comment>
<dbReference type="Proteomes" id="UP000614601">
    <property type="component" value="Unassembled WGS sequence"/>
</dbReference>
<feature type="compositionally biased region" description="Basic and acidic residues" evidence="3">
    <location>
        <begin position="166"/>
        <end position="190"/>
    </location>
</feature>
<organism evidence="6 7">
    <name type="scientific">Bursaphelenchus okinawaensis</name>
    <dbReference type="NCBI Taxonomy" id="465554"/>
    <lineage>
        <taxon>Eukaryota</taxon>
        <taxon>Metazoa</taxon>
        <taxon>Ecdysozoa</taxon>
        <taxon>Nematoda</taxon>
        <taxon>Chromadorea</taxon>
        <taxon>Rhabditida</taxon>
        <taxon>Tylenchina</taxon>
        <taxon>Tylenchomorpha</taxon>
        <taxon>Aphelenchoidea</taxon>
        <taxon>Aphelenchoididae</taxon>
        <taxon>Bursaphelenchus</taxon>
    </lineage>
</organism>
<evidence type="ECO:0000256" key="4">
    <source>
        <dbReference type="SAM" id="Phobius"/>
    </source>
</evidence>
<feature type="transmembrane region" description="Helical" evidence="4">
    <location>
        <begin position="49"/>
        <end position="69"/>
    </location>
</feature>
<feature type="compositionally biased region" description="Basic and acidic residues" evidence="3">
    <location>
        <begin position="565"/>
        <end position="608"/>
    </location>
</feature>
<dbReference type="InterPro" id="IPR008978">
    <property type="entry name" value="HSP20-like_chaperone"/>
</dbReference>
<dbReference type="OrthoDB" id="1431247at2759"/>
<keyword evidence="4" id="KW-0812">Transmembrane</keyword>
<dbReference type="EMBL" id="CAJFCW020000006">
    <property type="protein sequence ID" value="CAG9128510.1"/>
    <property type="molecule type" value="Genomic_DNA"/>
</dbReference>
<evidence type="ECO:0000256" key="1">
    <source>
        <dbReference type="PROSITE-ProRule" id="PRU00285"/>
    </source>
</evidence>
<evidence type="ECO:0000313" key="7">
    <source>
        <dbReference type="Proteomes" id="UP000614601"/>
    </source>
</evidence>
<sequence length="681" mass="78219">MLVPQEDLITHFQQDIQTYFPQATVPNLTNRIVVYINVDSTYAHTLAKLTILTFVYYETVSVICVFITLTRLDSKKSTFSKMTYKLHRQLTVALGVQLITPIVFVMVPILLLFLNQFSVPFCSRLYKMYQEREEFLKEKYLREKSYDDAISPAHLREVESRYNRPIEHYRTPSDRVERRQLSLPPPRKDVNYPGERPTNAVPPTLYPASTAPPTVYPAYRATGIPDPYAPLYAQESAQKISPRQTESFDQVRAKYTSNVDEKTPQAYQDSKKVRNDGFKQYPASTDVKLFRERPRSHIEPSTYNTDYKNGDYSKDYGREYPSLLHSDSKLHEPKHIYRPEVVSRPKYHDRYHEPTPIIVHHETHSPRRHISSLPTYEAPLIHRQSYPSTQIQSINPNEYYPKRVGSPVEVIGNANILNNPEAFVIQIPLNNFGIESIKLTRKGHSITVKGTNVKEDNKSGQLVKRTFSRTYTIPQDCILQTVRAGYNQKTGDLLIKGNRLSNGDSETPVPIEVLEETDEEVISRDSAHSSLKPTRKASHEPKLVNELSRTRELSPKSNRSTSSNESKKSAKHSEKSKTSENRQKNRPKLTDYSERKLSEAHDNHEKSEVSTPKAGLKHQSSTETLPRWPKTESIVILPDQESLSPTRGPPIVHEDRILRRNSELHESLYDRHGDVAGSHLI</sequence>
<comment type="similarity">
    <text evidence="1 2">Belongs to the small heat shock protein (HSP20) family.</text>
</comment>
<keyword evidence="7" id="KW-1185">Reference proteome</keyword>